<protein>
    <submittedName>
        <fullName evidence="3">Cna B domain protein</fullName>
    </submittedName>
</protein>
<feature type="compositionally biased region" description="Polar residues" evidence="1">
    <location>
        <begin position="12"/>
        <end position="24"/>
    </location>
</feature>
<proteinExistence type="predicted"/>
<comment type="caution">
    <text evidence="3">The sequence shown here is derived from an EMBL/GenBank/DDBJ whole genome shotgun (WGS) entry which is preliminary data.</text>
</comment>
<evidence type="ECO:0000256" key="2">
    <source>
        <dbReference type="SAM" id="Phobius"/>
    </source>
</evidence>
<keyword evidence="2" id="KW-1133">Transmembrane helix</keyword>
<evidence type="ECO:0000313" key="3">
    <source>
        <dbReference type="EMBL" id="EJW97649.1"/>
    </source>
</evidence>
<dbReference type="EMBL" id="AMCI01004655">
    <property type="protein sequence ID" value="EJW97649.1"/>
    <property type="molecule type" value="Genomic_DNA"/>
</dbReference>
<dbReference type="AlphaFoldDB" id="J9GE50"/>
<accession>J9GE50</accession>
<evidence type="ECO:0000256" key="1">
    <source>
        <dbReference type="SAM" id="MobiDB-lite"/>
    </source>
</evidence>
<keyword evidence="2" id="KW-0812">Transmembrane</keyword>
<sequence length="220" mass="23834">MWYQTDLEAQDPSAQDGSEAQAPNATLEDGHENPWLDDETIIQTLGGDRRMVSYDGWRLWAKDVPAQSATYLDVADLNLTDGERVTGVRFEYGCIDAGFGTGSTSWDRPGLKDEDDACDHDRDGAPRSKGAIFHMRAAAPAEEVVRLENTATVDLVRNGGGNGLVAHDDDRVAQEIPPAPKDRPASIPQTSGGALVPTLLVFSTAVAFMAHIARRTSAWR</sequence>
<reference evidence="3" key="1">
    <citation type="journal article" date="2012" name="PLoS ONE">
        <title>Gene sets for utilization of primary and secondary nutrition supplies in the distal gut of endangered iberian lynx.</title>
        <authorList>
            <person name="Alcaide M."/>
            <person name="Messina E."/>
            <person name="Richter M."/>
            <person name="Bargiela R."/>
            <person name="Peplies J."/>
            <person name="Huws S.A."/>
            <person name="Newbold C.J."/>
            <person name="Golyshin P.N."/>
            <person name="Simon M.A."/>
            <person name="Lopez G."/>
            <person name="Yakimov M.M."/>
            <person name="Ferrer M."/>
        </authorList>
    </citation>
    <scope>NUCLEOTIDE SEQUENCE</scope>
</reference>
<feature type="transmembrane region" description="Helical" evidence="2">
    <location>
        <begin position="194"/>
        <end position="213"/>
    </location>
</feature>
<gene>
    <name evidence="3" type="ORF">EVA_14244</name>
</gene>
<organism evidence="3">
    <name type="scientific">gut metagenome</name>
    <dbReference type="NCBI Taxonomy" id="749906"/>
    <lineage>
        <taxon>unclassified sequences</taxon>
        <taxon>metagenomes</taxon>
        <taxon>organismal metagenomes</taxon>
    </lineage>
</organism>
<feature type="region of interest" description="Disordered" evidence="1">
    <location>
        <begin position="1"/>
        <end position="33"/>
    </location>
</feature>
<keyword evidence="2" id="KW-0472">Membrane</keyword>
<name>J9GE50_9ZZZZ</name>
<feature type="non-terminal residue" evidence="3">
    <location>
        <position position="220"/>
    </location>
</feature>